<keyword evidence="1" id="KW-0732">Signal</keyword>
<gene>
    <name evidence="2" type="ORF">CYY_001948</name>
</gene>
<dbReference type="NCBIfam" id="NF040521">
    <property type="entry name" value="C45_proenzyme"/>
    <property type="match status" value="1"/>
</dbReference>
<evidence type="ECO:0000256" key="1">
    <source>
        <dbReference type="SAM" id="SignalP"/>
    </source>
</evidence>
<evidence type="ECO:0000313" key="3">
    <source>
        <dbReference type="Proteomes" id="UP000695562"/>
    </source>
</evidence>
<dbReference type="PANTHER" id="PTHR35190">
    <property type="entry name" value="PROTEIN DCD1B"/>
    <property type="match status" value="1"/>
</dbReference>
<evidence type="ECO:0008006" key="4">
    <source>
        <dbReference type="Google" id="ProtNLM"/>
    </source>
</evidence>
<comment type="caution">
    <text evidence="2">The sequence shown here is derived from an EMBL/GenBank/DDBJ whole genome shotgun (WGS) entry which is preliminary data.</text>
</comment>
<sequence length="438" mass="48394">MTKSINLSLLLCLVITAIAYAQDNCKGKANTFDIYTDEPVLVNQTNGGWLYKTGGANNTVHVLHVYGNPYQMGYAHGALLRDQIQQMMPMFMSYAVAAVTQTAKATPSFFPQYILNIIQTEGVLAALDSIHYTTAPYTNIEFYEEIQGLSEGADFDYQTLVRMHMFPELIKASCSIVGAWGQASVGGNLFQLRALDWGIDNPLVNFPTFIVYHPEEDNGNPFSVLSWTGFIGALTGYSQRTGVSEKVWSGYSGSFSYTGTPFYFLMRDIIQYDSSIQEALTRINNAQRTCAIFLGVGSNSTNTLNVVEYSHDTAAVFNDQTPFPGFAPTPAAHPTLTDLVYVDKHVQPSNDPCMAALLQYSYGKIDAQALINIVSLFQTGDLHIGIYDFVGNQVYVSVANTNVPYPNPLNQPMSPSYQNQFIQFDMNKLFALAPPKNI</sequence>
<evidence type="ECO:0000313" key="2">
    <source>
        <dbReference type="EMBL" id="KAF2076759.1"/>
    </source>
</evidence>
<keyword evidence="3" id="KW-1185">Reference proteome</keyword>
<reference evidence="2" key="1">
    <citation type="submission" date="2020-01" db="EMBL/GenBank/DDBJ databases">
        <title>Development of genomics and gene disruption for Polysphondylium violaceum indicates a role for the polyketide synthase stlB in stalk morphogenesis.</title>
        <authorList>
            <person name="Narita B."/>
            <person name="Kawabe Y."/>
            <person name="Kin K."/>
            <person name="Saito T."/>
            <person name="Gibbs R."/>
            <person name="Kuspa A."/>
            <person name="Muzny D."/>
            <person name="Queller D."/>
            <person name="Richards S."/>
            <person name="Strassman J."/>
            <person name="Sucgang R."/>
            <person name="Worley K."/>
            <person name="Schaap P."/>
        </authorList>
    </citation>
    <scope>NUCLEOTIDE SEQUENCE</scope>
    <source>
        <strain evidence="2">QSvi11</strain>
    </source>
</reference>
<accession>A0A8J4Q0X3</accession>
<dbReference type="OrthoDB" id="189997at2759"/>
<dbReference type="Gene3D" id="3.60.60.10">
    <property type="entry name" value="Penicillin V Acylase, Chain A"/>
    <property type="match status" value="1"/>
</dbReference>
<dbReference type="PANTHER" id="PTHR35190:SF2">
    <property type="entry name" value="PROTEIN DCD1B"/>
    <property type="match status" value="1"/>
</dbReference>
<name>A0A8J4Q0X3_9MYCE</name>
<feature type="signal peptide" evidence="1">
    <location>
        <begin position="1"/>
        <end position="21"/>
    </location>
</feature>
<proteinExistence type="predicted"/>
<feature type="chain" id="PRO_5035147763" description="Acid ceramidase-like protein" evidence="1">
    <location>
        <begin position="22"/>
        <end position="438"/>
    </location>
</feature>
<dbReference type="InterPro" id="IPR047794">
    <property type="entry name" value="C45_proenzyme-like"/>
</dbReference>
<protein>
    <recommendedName>
        <fullName evidence="4">Acid ceramidase-like protein</fullName>
    </recommendedName>
</protein>
<dbReference type="InterPro" id="IPR047803">
    <property type="entry name" value="DCD1A/B-like"/>
</dbReference>
<dbReference type="EMBL" id="AJWJ01000050">
    <property type="protein sequence ID" value="KAF2076759.1"/>
    <property type="molecule type" value="Genomic_DNA"/>
</dbReference>
<dbReference type="AlphaFoldDB" id="A0A8J4Q0X3"/>
<dbReference type="Proteomes" id="UP000695562">
    <property type="component" value="Unassembled WGS sequence"/>
</dbReference>
<organism evidence="2 3">
    <name type="scientific">Polysphondylium violaceum</name>
    <dbReference type="NCBI Taxonomy" id="133409"/>
    <lineage>
        <taxon>Eukaryota</taxon>
        <taxon>Amoebozoa</taxon>
        <taxon>Evosea</taxon>
        <taxon>Eumycetozoa</taxon>
        <taxon>Dictyostelia</taxon>
        <taxon>Dictyosteliales</taxon>
        <taxon>Dictyosteliaceae</taxon>
        <taxon>Polysphondylium</taxon>
    </lineage>
</organism>